<organism evidence="5 6">
    <name type="scientific">Spizellomyces punctatus (strain DAOM BR117)</name>
    <dbReference type="NCBI Taxonomy" id="645134"/>
    <lineage>
        <taxon>Eukaryota</taxon>
        <taxon>Fungi</taxon>
        <taxon>Fungi incertae sedis</taxon>
        <taxon>Chytridiomycota</taxon>
        <taxon>Chytridiomycota incertae sedis</taxon>
        <taxon>Chytridiomycetes</taxon>
        <taxon>Spizellomycetales</taxon>
        <taxon>Spizellomycetaceae</taxon>
        <taxon>Spizellomyces</taxon>
    </lineage>
</organism>
<dbReference type="GO" id="GO:0051016">
    <property type="term" value="P:barbed-end actin filament capping"/>
    <property type="evidence" value="ECO:0007669"/>
    <property type="project" value="TreeGrafter"/>
</dbReference>
<gene>
    <name evidence="5" type="ORF">SPPG_03524</name>
</gene>
<feature type="domain" description="GBD/FH3" evidence="3">
    <location>
        <begin position="113"/>
        <end position="545"/>
    </location>
</feature>
<feature type="region of interest" description="Disordered" evidence="2">
    <location>
        <begin position="1230"/>
        <end position="1266"/>
    </location>
</feature>
<dbReference type="Proteomes" id="UP000053201">
    <property type="component" value="Unassembled WGS sequence"/>
</dbReference>
<dbReference type="VEuPathDB" id="FungiDB:SPPG_03524"/>
<name>A0A0L0HJT9_SPIPD</name>
<feature type="compositionally biased region" description="Pro residues" evidence="2">
    <location>
        <begin position="723"/>
        <end position="754"/>
    </location>
</feature>
<dbReference type="GO" id="GO:0015629">
    <property type="term" value="C:actin cytoskeleton"/>
    <property type="evidence" value="ECO:0007669"/>
    <property type="project" value="UniProtKB-ARBA"/>
</dbReference>
<dbReference type="GO" id="GO:0051017">
    <property type="term" value="P:actin filament bundle assembly"/>
    <property type="evidence" value="ECO:0007669"/>
    <property type="project" value="TreeGrafter"/>
</dbReference>
<dbReference type="GO" id="GO:0031267">
    <property type="term" value="F:small GTPase binding"/>
    <property type="evidence" value="ECO:0007669"/>
    <property type="project" value="InterPro"/>
</dbReference>
<dbReference type="SMART" id="SM01139">
    <property type="entry name" value="Drf_FH3"/>
    <property type="match status" value="1"/>
</dbReference>
<dbReference type="InterPro" id="IPR011989">
    <property type="entry name" value="ARM-like"/>
</dbReference>
<protein>
    <recommendedName>
        <fullName evidence="7">FH2 domain-containing protein</fullName>
    </recommendedName>
</protein>
<dbReference type="InterPro" id="IPR016024">
    <property type="entry name" value="ARM-type_fold"/>
</dbReference>
<dbReference type="PANTHER" id="PTHR47102">
    <property type="entry name" value="PROTEIN BNI1"/>
    <property type="match status" value="1"/>
</dbReference>
<dbReference type="InterPro" id="IPR010473">
    <property type="entry name" value="GTPase-bd"/>
</dbReference>
<feature type="region of interest" description="Disordered" evidence="2">
    <location>
        <begin position="1"/>
        <end position="32"/>
    </location>
</feature>
<dbReference type="Pfam" id="PF02181">
    <property type="entry name" value="FH2"/>
    <property type="match status" value="1"/>
</dbReference>
<evidence type="ECO:0000259" key="3">
    <source>
        <dbReference type="PROSITE" id="PS51232"/>
    </source>
</evidence>
<evidence type="ECO:0000313" key="5">
    <source>
        <dbReference type="EMBL" id="KND01731.1"/>
    </source>
</evidence>
<keyword evidence="6" id="KW-1185">Reference proteome</keyword>
<feature type="region of interest" description="Disordered" evidence="2">
    <location>
        <begin position="580"/>
        <end position="602"/>
    </location>
</feature>
<comment type="similarity">
    <text evidence="1">Belongs to the formin homology family. BNI1 subfamily.</text>
</comment>
<dbReference type="InterPro" id="IPR015425">
    <property type="entry name" value="FH2_Formin"/>
</dbReference>
<dbReference type="PROSITE" id="PS51444">
    <property type="entry name" value="FH2"/>
    <property type="match status" value="1"/>
</dbReference>
<evidence type="ECO:0000259" key="4">
    <source>
        <dbReference type="PROSITE" id="PS51444"/>
    </source>
</evidence>
<dbReference type="Gene3D" id="1.20.58.630">
    <property type="match status" value="1"/>
</dbReference>
<feature type="region of interest" description="Disordered" evidence="2">
    <location>
        <begin position="690"/>
        <end position="772"/>
    </location>
</feature>
<dbReference type="Pfam" id="PF06367">
    <property type="entry name" value="Drf_FH3"/>
    <property type="match status" value="1"/>
</dbReference>
<dbReference type="SUPFAM" id="SSF48371">
    <property type="entry name" value="ARM repeat"/>
    <property type="match status" value="1"/>
</dbReference>
<dbReference type="PROSITE" id="PS51232">
    <property type="entry name" value="GBD_FH3"/>
    <property type="match status" value="1"/>
</dbReference>
<feature type="region of interest" description="Disordered" evidence="2">
    <location>
        <begin position="1176"/>
        <end position="1196"/>
    </location>
</feature>
<dbReference type="GO" id="GO:0032153">
    <property type="term" value="C:cell division site"/>
    <property type="evidence" value="ECO:0007669"/>
    <property type="project" value="TreeGrafter"/>
</dbReference>
<reference evidence="5 6" key="1">
    <citation type="submission" date="2009-08" db="EMBL/GenBank/DDBJ databases">
        <title>The Genome Sequence of Spizellomyces punctatus strain DAOM BR117.</title>
        <authorList>
            <consortium name="The Broad Institute Genome Sequencing Platform"/>
            <person name="Russ C."/>
            <person name="Cuomo C."/>
            <person name="Shea T."/>
            <person name="Young S.K."/>
            <person name="Zeng Q."/>
            <person name="Koehrsen M."/>
            <person name="Haas B."/>
            <person name="Borodovsky M."/>
            <person name="Guigo R."/>
            <person name="Alvarado L."/>
            <person name="Berlin A."/>
            <person name="Bochicchio J."/>
            <person name="Borenstein D."/>
            <person name="Chapman S."/>
            <person name="Chen Z."/>
            <person name="Engels R."/>
            <person name="Freedman E."/>
            <person name="Gellesch M."/>
            <person name="Goldberg J."/>
            <person name="Griggs A."/>
            <person name="Gujja S."/>
            <person name="Heiman D."/>
            <person name="Hepburn T."/>
            <person name="Howarth C."/>
            <person name="Jen D."/>
            <person name="Larson L."/>
            <person name="Lewis B."/>
            <person name="Mehta T."/>
            <person name="Park D."/>
            <person name="Pearson M."/>
            <person name="Roberts A."/>
            <person name="Saif S."/>
            <person name="Shenoy N."/>
            <person name="Sisk P."/>
            <person name="Stolte C."/>
            <person name="Sykes S."/>
            <person name="Thomson T."/>
            <person name="Walk T."/>
            <person name="White J."/>
            <person name="Yandava C."/>
            <person name="Burger G."/>
            <person name="Gray M.W."/>
            <person name="Holland P.W.H."/>
            <person name="King N."/>
            <person name="Lang F.B.F."/>
            <person name="Roger A.J."/>
            <person name="Ruiz-Trillo I."/>
            <person name="Lander E."/>
            <person name="Nusbaum C."/>
        </authorList>
    </citation>
    <scope>NUCLEOTIDE SEQUENCE [LARGE SCALE GENOMIC DNA]</scope>
    <source>
        <strain evidence="5 6">DAOM BR117</strain>
    </source>
</reference>
<dbReference type="SMART" id="SM01140">
    <property type="entry name" value="Drf_GBD"/>
    <property type="match status" value="1"/>
</dbReference>
<dbReference type="Gene3D" id="1.25.10.10">
    <property type="entry name" value="Leucine-rich Repeat Variant"/>
    <property type="match status" value="1"/>
</dbReference>
<dbReference type="InterPro" id="IPR014768">
    <property type="entry name" value="GBD/FH3_dom"/>
</dbReference>
<dbReference type="GO" id="GO:0043332">
    <property type="term" value="C:mating projection tip"/>
    <property type="evidence" value="ECO:0007669"/>
    <property type="project" value="TreeGrafter"/>
</dbReference>
<sequence>MSSGSGTPENGGMGSGSNPTMSRSGSISSVSSLRTLPDEALKGSWRRRWGRRRSVSMVKSTSSLFFPEKHTSSGEALDMMDTASSVYDYPDARSALLMLQERMYQLNASGLADRTMDAQTVDEIFELALDAEHSDLGENQREAMRRLSKEKKLQLIRQLLAKQESKTATDGDKGPSYYIEFIQNAAVTTLHHKNRTSQLVGLVTRSMTGSGGKQHHLRDVLAELKVQCSCQTVSWLLDFMEQGGFRVLFSLLEAMHRKPDRKLKHYETESEVLKILKILVNHNRGVTELLSNPSYLNILILSLDSPLLPARTSAADFLLALVTLEYPRGHRLVMRAFDYFRSSRDDLHTFERLVRALESLINTRGVFGTTVGAKTDVKDTIVHFGDKNREQMQKDIKDFLISAVTLLRLVVDIPQELEYRIHLRNELLASGFSRVLKRLRTWAPAEFAEILTHVDAFEYRAAADHQEFADDIGDIMGIDMENPQQLLETLLGSFRETEGGRGYITSILQHLLIPTRLIDGVSRTKVLRLLDLMIAQVVLDRNGIDPSFTDMYRISVEDAMEGISEQLAEENEVLRTRLDQMGCSRDAGHDDKGDRQGDAKKPADDAILALQHQLDEVYEKHNQALAMHQKELDDILQAIASYGQDLQGTDSAYGSRTDLTGGKCHTSSEEVQNASGTAVISTTTSEASLIPAPLSSTPSDASLAPTLTVPAPSLHPTVSTASPPLPPPGVPPPPAFGGPPPPPPGAGGPPPPPGSGGFVIGGIPKRPQKYRPSVQVRRFQWDKVPESEVSQTIWAKKLALKTKLDDNEEPNSSDLEKIAEKLGVFREAETLFALKSGKMRNTAGGDVDGSVPNTPIVQHVELIDGKKAQNIMIFLAKLKKYNLEELRDAILGADQTIITETVAKHMIEHLPTRDEIAVLKDYREEGRPLRQAEAFLKELLKIDRYEERLRALQFSGGFPERHAAIEQDISVCSSALTALQTSEAWTGLLEFILTIGNYLNSGSFIGQVHGFRIGSLNKLVNTKATSKVSLLHFIAGTVDAKFPQFKSFINDLKDVYPAARVSFPTMQEDLEEMRRALGMVRTEVEFQKAQTRASIDGRLVNPKDRFADVMDSFLEDASTKFSHLDERHRKLLALFESTVILYGEETAKTSPEEFFTLFTTFLDSFAIALAESKKEREREELLEKRRKAQEEREAMRRKRHEIEPFKMPTLMLPTGDSGGGLAMDDLLESLKRGNIPGGGGRPKPRLPQTAALAERASSRQASTSSIGNKALELLVSLKGEDQTIEG</sequence>
<feature type="compositionally biased region" description="Basic and acidic residues" evidence="2">
    <location>
        <begin position="586"/>
        <end position="602"/>
    </location>
</feature>
<dbReference type="InterPro" id="IPR051661">
    <property type="entry name" value="Actin_filament_regulator"/>
</dbReference>
<dbReference type="EMBL" id="KQ257454">
    <property type="protein sequence ID" value="KND01731.1"/>
    <property type="molecule type" value="Genomic_DNA"/>
</dbReference>
<dbReference type="GeneID" id="27687035"/>
<evidence type="ECO:0000256" key="2">
    <source>
        <dbReference type="SAM" id="MobiDB-lite"/>
    </source>
</evidence>
<proteinExistence type="inferred from homology"/>
<dbReference type="InterPro" id="IPR042201">
    <property type="entry name" value="FH2_Formin_sf"/>
</dbReference>
<dbReference type="Gene3D" id="1.10.238.150">
    <property type="entry name" value="Formin, FH3 diaphanous domain"/>
    <property type="match status" value="1"/>
</dbReference>
<dbReference type="PANTHER" id="PTHR47102:SF2">
    <property type="entry name" value="PROTEIN BNI1"/>
    <property type="match status" value="1"/>
</dbReference>
<evidence type="ECO:0000256" key="1">
    <source>
        <dbReference type="ARBA" id="ARBA00037935"/>
    </source>
</evidence>
<feature type="compositionally biased region" description="Low complexity" evidence="2">
    <location>
        <begin position="22"/>
        <end position="32"/>
    </location>
</feature>
<dbReference type="Gene3D" id="1.20.58.2220">
    <property type="entry name" value="Formin, FH2 domain"/>
    <property type="match status" value="1"/>
</dbReference>
<dbReference type="SUPFAM" id="SSF101447">
    <property type="entry name" value="Formin homology 2 domain (FH2 domain)"/>
    <property type="match status" value="1"/>
</dbReference>
<dbReference type="SMART" id="SM00498">
    <property type="entry name" value="FH2"/>
    <property type="match status" value="1"/>
</dbReference>
<dbReference type="OMA" id="PCFGMGL"/>
<evidence type="ECO:0000313" key="6">
    <source>
        <dbReference type="Proteomes" id="UP000053201"/>
    </source>
</evidence>
<dbReference type="GO" id="GO:1903475">
    <property type="term" value="P:mitotic actomyosin contractile ring assembly"/>
    <property type="evidence" value="ECO:0007669"/>
    <property type="project" value="TreeGrafter"/>
</dbReference>
<dbReference type="OrthoDB" id="1104827at2759"/>
<dbReference type="GO" id="GO:0003779">
    <property type="term" value="F:actin binding"/>
    <property type="evidence" value="ECO:0007669"/>
    <property type="project" value="InterPro"/>
</dbReference>
<dbReference type="STRING" id="645134.A0A0L0HJT9"/>
<dbReference type="Gene3D" id="6.10.30.50">
    <property type="match status" value="1"/>
</dbReference>
<dbReference type="InterPro" id="IPR010472">
    <property type="entry name" value="FH3_dom"/>
</dbReference>
<dbReference type="RefSeq" id="XP_016609770.1">
    <property type="nucleotide sequence ID" value="XM_016751787.1"/>
</dbReference>
<evidence type="ECO:0008006" key="7">
    <source>
        <dbReference type="Google" id="ProtNLM"/>
    </source>
</evidence>
<dbReference type="FunCoup" id="A0A0L0HJT9">
    <property type="interactions" value="86"/>
</dbReference>
<dbReference type="Pfam" id="PF06371">
    <property type="entry name" value="Drf_GBD"/>
    <property type="match status" value="1"/>
</dbReference>
<dbReference type="GO" id="GO:0005938">
    <property type="term" value="C:cell cortex"/>
    <property type="evidence" value="ECO:0007669"/>
    <property type="project" value="UniProtKB-ARBA"/>
</dbReference>
<dbReference type="InParanoid" id="A0A0L0HJT9"/>
<dbReference type="eggNOG" id="KOG1924">
    <property type="taxonomic scope" value="Eukaryota"/>
</dbReference>
<feature type="domain" description="FH2" evidence="4">
    <location>
        <begin position="766"/>
        <end position="1191"/>
    </location>
</feature>
<accession>A0A0L0HJT9</accession>